<name>Q9AC43_CAUVC</name>
<feature type="compositionally biased region" description="Basic and acidic residues" evidence="1">
    <location>
        <begin position="118"/>
        <end position="137"/>
    </location>
</feature>
<dbReference type="Proteomes" id="UP000001816">
    <property type="component" value="Chromosome"/>
</dbReference>
<feature type="compositionally biased region" description="Basic and acidic residues" evidence="1">
    <location>
        <begin position="22"/>
        <end position="31"/>
    </location>
</feature>
<dbReference type="STRING" id="190650.CC_0023"/>
<evidence type="ECO:0000313" key="2">
    <source>
        <dbReference type="EMBL" id="AAK22011.1"/>
    </source>
</evidence>
<dbReference type="EnsemblBacteria" id="AAK22011">
    <property type="protein sequence ID" value="AAK22011"/>
    <property type="gene ID" value="CC_0023"/>
</dbReference>
<proteinExistence type="predicted"/>
<accession>Q9AC43</accession>
<organism evidence="2 3">
    <name type="scientific">Caulobacter vibrioides (strain ATCC 19089 / CIP 103742 / CB 15)</name>
    <name type="common">Caulobacter crescentus</name>
    <dbReference type="NCBI Taxonomy" id="190650"/>
    <lineage>
        <taxon>Bacteria</taxon>
        <taxon>Pseudomonadati</taxon>
        <taxon>Pseudomonadota</taxon>
        <taxon>Alphaproteobacteria</taxon>
        <taxon>Caulobacterales</taxon>
        <taxon>Caulobacteraceae</taxon>
        <taxon>Caulobacter</taxon>
    </lineage>
</organism>
<gene>
    <name evidence="2" type="ordered locus">CC_0023</name>
</gene>
<protein>
    <submittedName>
        <fullName evidence="2">Uncharacterized protein</fullName>
    </submittedName>
</protein>
<feature type="region of interest" description="Disordered" evidence="1">
    <location>
        <begin position="1"/>
        <end position="31"/>
    </location>
</feature>
<reference evidence="2 3" key="1">
    <citation type="journal article" date="2001" name="Proc. Natl. Acad. Sci. U.S.A.">
        <title>Complete genome sequence of Caulobacter crescentus.</title>
        <authorList>
            <person name="Nierman W.C."/>
            <person name="Feldblyum T.V."/>
            <person name="Laub M.T."/>
            <person name="Paulsen I.T."/>
            <person name="Nelson K.E."/>
            <person name="Eisen J.A."/>
            <person name="Heidelberg J.F."/>
            <person name="Alley M.R."/>
            <person name="Ohta N."/>
            <person name="Maddock J.R."/>
            <person name="Potocka I."/>
            <person name="Nelson W.C."/>
            <person name="Newton A."/>
            <person name="Stephens C."/>
            <person name="Phadke N.D."/>
            <person name="Ely B."/>
            <person name="DeBoy R.T."/>
            <person name="Dodson R.J."/>
            <person name="Durkin A.S."/>
            <person name="Gwinn M.L."/>
            <person name="Haft D.H."/>
            <person name="Kolonay J.F."/>
            <person name="Smit J."/>
            <person name="Craven M.B."/>
            <person name="Khouri H."/>
            <person name="Shetty J."/>
            <person name="Berry K."/>
            <person name="Utterback T."/>
            <person name="Tran K."/>
            <person name="Wolf A."/>
            <person name="Vamathevan J."/>
            <person name="Ermolaeva M."/>
            <person name="White O."/>
            <person name="Salzberg S.L."/>
            <person name="Venter J.C."/>
            <person name="Shapiro L."/>
            <person name="Fraser C.M."/>
        </authorList>
    </citation>
    <scope>NUCLEOTIDE SEQUENCE [LARGE SCALE GENOMIC DNA]</scope>
    <source>
        <strain evidence="3">ATCC 19089 / CB15</strain>
    </source>
</reference>
<evidence type="ECO:0000256" key="1">
    <source>
        <dbReference type="SAM" id="MobiDB-lite"/>
    </source>
</evidence>
<dbReference type="PIR" id="G87251">
    <property type="entry name" value="G87251"/>
</dbReference>
<dbReference type="AlphaFoldDB" id="Q9AC43"/>
<keyword evidence="3" id="KW-1185">Reference proteome</keyword>
<evidence type="ECO:0000313" key="3">
    <source>
        <dbReference type="Proteomes" id="UP000001816"/>
    </source>
</evidence>
<dbReference type="EMBL" id="AE005673">
    <property type="protein sequence ID" value="AAK22011.1"/>
    <property type="molecule type" value="Genomic_DNA"/>
</dbReference>
<dbReference type="KEGG" id="ccr:CC_0023"/>
<feature type="region of interest" description="Disordered" evidence="1">
    <location>
        <begin position="115"/>
        <end position="138"/>
    </location>
</feature>
<sequence length="206" mass="21337">MASAASPDPAITTLRPARGKKAGNESKTKPQDLLRTAGVIGATGETCQRGVVTLAPDLGLTRRIARPGGGPGQLEGLGDAAGGDDDALAVQGVGGGEALSSLAAVANGRVGRIHRRDRGAARERRRYDGDDNDDTTHDANSLQRVASIARFVTGRALLIADGVFRRLEVPAPPLKIPLAKPCVNSVRFHLGRGASRLSLGGEDAWP</sequence>
<dbReference type="HOGENOM" id="CLU_1329954_0_0_5"/>
<dbReference type="BioCyc" id="CAULO:CC0023-MONOMER"/>